<comment type="similarity">
    <text evidence="2">Belongs to the Clp1 family. NOL9/GRC3 subfamily.</text>
</comment>
<dbReference type="InterPro" id="IPR045116">
    <property type="entry name" value="Clp1/Grc3"/>
</dbReference>
<feature type="domain" description="NOL9 C-terminal" evidence="11">
    <location>
        <begin position="275"/>
        <end position="369"/>
    </location>
</feature>
<keyword evidence="13" id="KW-1185">Reference proteome</keyword>
<dbReference type="GO" id="GO:0005524">
    <property type="term" value="F:ATP binding"/>
    <property type="evidence" value="ECO:0007669"/>
    <property type="project" value="UniProtKB-KW"/>
</dbReference>
<dbReference type="SUPFAM" id="SSF52540">
    <property type="entry name" value="P-loop containing nucleoside triphosphate hydrolases"/>
    <property type="match status" value="1"/>
</dbReference>
<evidence type="ECO:0000256" key="3">
    <source>
        <dbReference type="ARBA" id="ARBA00022552"/>
    </source>
</evidence>
<keyword evidence="7" id="KW-0067">ATP-binding</keyword>
<feature type="region of interest" description="Disordered" evidence="9">
    <location>
        <begin position="1"/>
        <end position="24"/>
    </location>
</feature>
<dbReference type="PANTHER" id="PTHR12755">
    <property type="entry name" value="CLEAVAGE/POLYADENYLATION FACTOR IA SUBUNIT CLP1P"/>
    <property type="match status" value="1"/>
</dbReference>
<keyword evidence="5" id="KW-0547">Nucleotide-binding</keyword>
<dbReference type="InterPro" id="IPR027417">
    <property type="entry name" value="P-loop_NTPase"/>
</dbReference>
<evidence type="ECO:0000256" key="5">
    <source>
        <dbReference type="ARBA" id="ARBA00022741"/>
    </source>
</evidence>
<dbReference type="CDD" id="cd01983">
    <property type="entry name" value="SIMIBI"/>
    <property type="match status" value="1"/>
</dbReference>
<evidence type="ECO:0000256" key="2">
    <source>
        <dbReference type="ARBA" id="ARBA00011003"/>
    </source>
</evidence>
<comment type="subcellular location">
    <subcellularLocation>
        <location evidence="1">Nucleus</location>
        <location evidence="1">Nucleolus</location>
    </subcellularLocation>
</comment>
<evidence type="ECO:0000313" key="13">
    <source>
        <dbReference type="Proteomes" id="UP000652761"/>
    </source>
</evidence>
<keyword evidence="6" id="KW-0418">Kinase</keyword>
<evidence type="ECO:0000256" key="4">
    <source>
        <dbReference type="ARBA" id="ARBA00022679"/>
    </source>
</evidence>
<dbReference type="OrthoDB" id="2405412at2759"/>
<feature type="domain" description="Clp1 P-loop" evidence="10">
    <location>
        <begin position="55"/>
        <end position="197"/>
    </location>
</feature>
<dbReference type="InterPro" id="IPR032319">
    <property type="entry name" value="CLP1_P"/>
</dbReference>
<reference evidence="12" key="1">
    <citation type="submission" date="2017-07" db="EMBL/GenBank/DDBJ databases">
        <title>Taro Niue Genome Assembly and Annotation.</title>
        <authorList>
            <person name="Atibalentja N."/>
            <person name="Keating K."/>
            <person name="Fields C.J."/>
        </authorList>
    </citation>
    <scope>NUCLEOTIDE SEQUENCE</scope>
    <source>
        <strain evidence="12">Niue_2</strain>
        <tissue evidence="12">Leaf</tissue>
    </source>
</reference>
<dbReference type="Pfam" id="PF16575">
    <property type="entry name" value="CLP1_P"/>
    <property type="match status" value="1"/>
</dbReference>
<dbReference type="AlphaFoldDB" id="A0A843VSQ7"/>
<keyword evidence="8" id="KW-0539">Nucleus</keyword>
<dbReference type="InterPro" id="IPR057570">
    <property type="entry name" value="NOL9_C"/>
</dbReference>
<dbReference type="PANTHER" id="PTHR12755:SF3">
    <property type="entry name" value="POLYNUCLEOTIDE 5'-HYDROXYL-KINASE NOL9"/>
    <property type="match status" value="1"/>
</dbReference>
<dbReference type="Proteomes" id="UP000652761">
    <property type="component" value="Unassembled WGS sequence"/>
</dbReference>
<evidence type="ECO:0000259" key="10">
    <source>
        <dbReference type="Pfam" id="PF16575"/>
    </source>
</evidence>
<keyword evidence="3" id="KW-0698">rRNA processing</keyword>
<accession>A0A843VSQ7</accession>
<evidence type="ECO:0000259" key="11">
    <source>
        <dbReference type="Pfam" id="PF25467"/>
    </source>
</evidence>
<feature type="compositionally biased region" description="Pro residues" evidence="9">
    <location>
        <begin position="11"/>
        <end position="21"/>
    </location>
</feature>
<dbReference type="GO" id="GO:0051731">
    <property type="term" value="F:polynucleotide 5'-hydroxyl-kinase activity"/>
    <property type="evidence" value="ECO:0007669"/>
    <property type="project" value="InterPro"/>
</dbReference>
<organism evidence="12 13">
    <name type="scientific">Colocasia esculenta</name>
    <name type="common">Wild taro</name>
    <name type="synonym">Arum esculentum</name>
    <dbReference type="NCBI Taxonomy" id="4460"/>
    <lineage>
        <taxon>Eukaryota</taxon>
        <taxon>Viridiplantae</taxon>
        <taxon>Streptophyta</taxon>
        <taxon>Embryophyta</taxon>
        <taxon>Tracheophyta</taxon>
        <taxon>Spermatophyta</taxon>
        <taxon>Magnoliopsida</taxon>
        <taxon>Liliopsida</taxon>
        <taxon>Araceae</taxon>
        <taxon>Aroideae</taxon>
        <taxon>Colocasieae</taxon>
        <taxon>Colocasia</taxon>
    </lineage>
</organism>
<dbReference type="GO" id="GO:0005730">
    <property type="term" value="C:nucleolus"/>
    <property type="evidence" value="ECO:0007669"/>
    <property type="project" value="UniProtKB-SubCell"/>
</dbReference>
<dbReference type="Pfam" id="PF25467">
    <property type="entry name" value="NOL9_C"/>
    <property type="match status" value="1"/>
</dbReference>
<sequence length="386" mass="43018">MTKRARKSPPAGEPPSSPPALSPLGVHIPSPWSEAADSITYDSPVLRPPVTVICGPKNSGKSTFSRHLVNALLRRYTRVAYLDTDVGQPEFTPPGCLSLHICPSRLSRRRCLFFGDISSKRDPKAYADSVFQLFDFYKEYRPSKLANPGEPMLPLVVNTPGWVKGIGYDLLVHMLTYMEPTHVIQMRISSEHKNLPTGVFWSDVSQNEAVNLIYLHPADTDFSNQFCSMPACCRVLIRKQAHYLRDIRLIAYFQQCVPSDLNISTHKELAHALASIPPYEVAISGVKILHLHCQVPRSEIFHSLNATIVGLTVSSGESTDPVRHTPWCVGLGIVRGIDISTDLLYVITPVPLCHLEKVDLLLQGFIEIPKCLLQISKIVEFVLHIL</sequence>
<proteinExistence type="inferred from homology"/>
<name>A0A843VSQ7_COLES</name>
<evidence type="ECO:0000256" key="7">
    <source>
        <dbReference type="ARBA" id="ARBA00022840"/>
    </source>
</evidence>
<comment type="caution">
    <text evidence="12">The sequence shown here is derived from an EMBL/GenBank/DDBJ whole genome shotgun (WGS) entry which is preliminary data.</text>
</comment>
<evidence type="ECO:0000256" key="8">
    <source>
        <dbReference type="ARBA" id="ARBA00023242"/>
    </source>
</evidence>
<dbReference type="EMBL" id="NMUH01001770">
    <property type="protein sequence ID" value="MQL95233.1"/>
    <property type="molecule type" value="Genomic_DNA"/>
</dbReference>
<evidence type="ECO:0008006" key="14">
    <source>
        <dbReference type="Google" id="ProtNLM"/>
    </source>
</evidence>
<evidence type="ECO:0000256" key="9">
    <source>
        <dbReference type="SAM" id="MobiDB-lite"/>
    </source>
</evidence>
<evidence type="ECO:0000256" key="6">
    <source>
        <dbReference type="ARBA" id="ARBA00022777"/>
    </source>
</evidence>
<dbReference type="GO" id="GO:0000448">
    <property type="term" value="P:cleavage in ITS2 between 5.8S rRNA and LSU-rRNA of tricistronic rRNA transcript (SSU-rRNA, 5.8S rRNA, LSU-rRNA)"/>
    <property type="evidence" value="ECO:0007669"/>
    <property type="project" value="TreeGrafter"/>
</dbReference>
<evidence type="ECO:0000256" key="1">
    <source>
        <dbReference type="ARBA" id="ARBA00004604"/>
    </source>
</evidence>
<keyword evidence="4" id="KW-0808">Transferase</keyword>
<protein>
    <recommendedName>
        <fullName evidence="14">Polynucleotide 5'-hydroxyl-kinase NOL9</fullName>
    </recommendedName>
</protein>
<gene>
    <name evidence="12" type="ORF">Taro_027895</name>
</gene>
<dbReference type="Gene3D" id="3.40.50.300">
    <property type="entry name" value="P-loop containing nucleotide triphosphate hydrolases"/>
    <property type="match status" value="1"/>
</dbReference>
<evidence type="ECO:0000313" key="12">
    <source>
        <dbReference type="EMBL" id="MQL95233.1"/>
    </source>
</evidence>